<organism evidence="2">
    <name type="scientific">Gaeumannomyces tritici (strain R3-111a-1)</name>
    <name type="common">Wheat and barley take-all root rot fungus</name>
    <name type="synonym">Gaeumannomyces graminis var. tritici</name>
    <dbReference type="NCBI Taxonomy" id="644352"/>
    <lineage>
        <taxon>Eukaryota</taxon>
        <taxon>Fungi</taxon>
        <taxon>Dikarya</taxon>
        <taxon>Ascomycota</taxon>
        <taxon>Pezizomycotina</taxon>
        <taxon>Sordariomycetes</taxon>
        <taxon>Sordariomycetidae</taxon>
        <taxon>Magnaporthales</taxon>
        <taxon>Magnaporthaceae</taxon>
        <taxon>Gaeumannomyces</taxon>
    </lineage>
</organism>
<evidence type="ECO:0000313" key="4">
    <source>
        <dbReference type="Proteomes" id="UP000006039"/>
    </source>
</evidence>
<dbReference type="GeneID" id="20342689"/>
<gene>
    <name evidence="3" type="primary">20342689</name>
    <name evidence="2" type="ORF">GGTG_02231</name>
</gene>
<proteinExistence type="predicted"/>
<dbReference type="EMBL" id="GL385395">
    <property type="protein sequence ID" value="EJT82257.1"/>
    <property type="molecule type" value="Genomic_DNA"/>
</dbReference>
<reference evidence="2" key="3">
    <citation type="submission" date="2010-09" db="EMBL/GenBank/DDBJ databases">
        <title>Annotation of Gaeumannomyces graminis var. tritici R3-111a-1.</title>
        <authorList>
            <consortium name="The Broad Institute Genome Sequencing Platform"/>
            <person name="Ma L.-J."/>
            <person name="Dead R."/>
            <person name="Young S.K."/>
            <person name="Zeng Q."/>
            <person name="Gargeya S."/>
            <person name="Fitzgerald M."/>
            <person name="Haas B."/>
            <person name="Abouelleil A."/>
            <person name="Alvarado L."/>
            <person name="Arachchi H.M."/>
            <person name="Berlin A."/>
            <person name="Brown A."/>
            <person name="Chapman S.B."/>
            <person name="Chen Z."/>
            <person name="Dunbar C."/>
            <person name="Freedman E."/>
            <person name="Gearin G."/>
            <person name="Gellesch M."/>
            <person name="Goldberg J."/>
            <person name="Griggs A."/>
            <person name="Gujja S."/>
            <person name="Heiman D."/>
            <person name="Howarth C."/>
            <person name="Larson L."/>
            <person name="Lui A."/>
            <person name="MacDonald P.J.P."/>
            <person name="Mehta T."/>
            <person name="Montmayeur A."/>
            <person name="Murphy C."/>
            <person name="Neiman D."/>
            <person name="Pearson M."/>
            <person name="Priest M."/>
            <person name="Roberts A."/>
            <person name="Saif S."/>
            <person name="Shea T."/>
            <person name="Shenoy N."/>
            <person name="Sisk P."/>
            <person name="Stolte C."/>
            <person name="Sykes S."/>
            <person name="Yandava C."/>
            <person name="Wortman J."/>
            <person name="Nusbaum C."/>
            <person name="Birren B."/>
        </authorList>
    </citation>
    <scope>NUCLEOTIDE SEQUENCE</scope>
    <source>
        <strain evidence="2">R3-111a-1</strain>
    </source>
</reference>
<feature type="region of interest" description="Disordered" evidence="1">
    <location>
        <begin position="1"/>
        <end position="54"/>
    </location>
</feature>
<sequence>MQVRETKARHQSSPARRRHSICRRRRSRDFPSSQIAGKRGLGKPNPGARRRPCGGFDLMPGRGGPHDWAAFVGRGGNDRADTLRCHPGRAEQERGGGKEWKGKEWKV</sequence>
<dbReference type="Proteomes" id="UP000006039">
    <property type="component" value="Unassembled WGS sequence"/>
</dbReference>
<feature type="region of interest" description="Disordered" evidence="1">
    <location>
        <begin position="79"/>
        <end position="107"/>
    </location>
</feature>
<reference evidence="2" key="2">
    <citation type="submission" date="2010-07" db="EMBL/GenBank/DDBJ databases">
        <authorList>
            <consortium name="The Broad Institute Genome Sequencing Platform"/>
            <consortium name="Broad Institute Genome Sequencing Center for Infectious Disease"/>
            <person name="Ma L.-J."/>
            <person name="Dead R."/>
            <person name="Young S."/>
            <person name="Zeng Q."/>
            <person name="Koehrsen M."/>
            <person name="Alvarado L."/>
            <person name="Berlin A."/>
            <person name="Chapman S.B."/>
            <person name="Chen Z."/>
            <person name="Freedman E."/>
            <person name="Gellesch M."/>
            <person name="Goldberg J."/>
            <person name="Griggs A."/>
            <person name="Gujja S."/>
            <person name="Heilman E.R."/>
            <person name="Heiman D."/>
            <person name="Hepburn T."/>
            <person name="Howarth C."/>
            <person name="Jen D."/>
            <person name="Larson L."/>
            <person name="Mehta T."/>
            <person name="Neiman D."/>
            <person name="Pearson M."/>
            <person name="Roberts A."/>
            <person name="Saif S."/>
            <person name="Shea T."/>
            <person name="Shenoy N."/>
            <person name="Sisk P."/>
            <person name="Stolte C."/>
            <person name="Sykes S."/>
            <person name="Walk T."/>
            <person name="White J."/>
            <person name="Yandava C."/>
            <person name="Haas B."/>
            <person name="Nusbaum C."/>
            <person name="Birren B."/>
        </authorList>
    </citation>
    <scope>NUCLEOTIDE SEQUENCE</scope>
    <source>
        <strain evidence="2">R3-111a-1</strain>
    </source>
</reference>
<keyword evidence="4" id="KW-1185">Reference proteome</keyword>
<dbReference type="AlphaFoldDB" id="J3NLT1"/>
<accession>J3NLT1</accession>
<feature type="compositionally biased region" description="Basic residues" evidence="1">
    <location>
        <begin position="9"/>
        <end position="27"/>
    </location>
</feature>
<reference evidence="4" key="1">
    <citation type="submission" date="2010-07" db="EMBL/GenBank/DDBJ databases">
        <title>The genome sequence of Gaeumannomyces graminis var. tritici strain R3-111a-1.</title>
        <authorList>
            <consortium name="The Broad Institute Genome Sequencing Platform"/>
            <person name="Ma L.-J."/>
            <person name="Dead R."/>
            <person name="Young S."/>
            <person name="Zeng Q."/>
            <person name="Koehrsen M."/>
            <person name="Alvarado L."/>
            <person name="Berlin A."/>
            <person name="Chapman S.B."/>
            <person name="Chen Z."/>
            <person name="Freedman E."/>
            <person name="Gellesch M."/>
            <person name="Goldberg J."/>
            <person name="Griggs A."/>
            <person name="Gujja S."/>
            <person name="Heilman E.R."/>
            <person name="Heiman D."/>
            <person name="Hepburn T."/>
            <person name="Howarth C."/>
            <person name="Jen D."/>
            <person name="Larson L."/>
            <person name="Mehta T."/>
            <person name="Neiman D."/>
            <person name="Pearson M."/>
            <person name="Roberts A."/>
            <person name="Saif S."/>
            <person name="Shea T."/>
            <person name="Shenoy N."/>
            <person name="Sisk P."/>
            <person name="Stolte C."/>
            <person name="Sykes S."/>
            <person name="Walk T."/>
            <person name="White J."/>
            <person name="Yandava C."/>
            <person name="Haas B."/>
            <person name="Nusbaum C."/>
            <person name="Birren B."/>
        </authorList>
    </citation>
    <scope>NUCLEOTIDE SEQUENCE [LARGE SCALE GENOMIC DNA]</scope>
    <source>
        <strain evidence="4">R3-111a-1</strain>
    </source>
</reference>
<dbReference type="HOGENOM" id="CLU_2210207_0_0_1"/>
<dbReference type="EnsemblFungi" id="EJT82257">
    <property type="protein sequence ID" value="EJT82257"/>
    <property type="gene ID" value="GGTG_02231"/>
</dbReference>
<evidence type="ECO:0000313" key="3">
    <source>
        <dbReference type="EnsemblFungi" id="EJT82257"/>
    </source>
</evidence>
<reference evidence="3" key="4">
    <citation type="journal article" date="2015" name="G3 (Bethesda)">
        <title>Genome sequences of three phytopathogenic species of the Magnaporthaceae family of fungi.</title>
        <authorList>
            <person name="Okagaki L.H."/>
            <person name="Nunes C.C."/>
            <person name="Sailsbery J."/>
            <person name="Clay B."/>
            <person name="Brown D."/>
            <person name="John T."/>
            <person name="Oh Y."/>
            <person name="Young N."/>
            <person name="Fitzgerald M."/>
            <person name="Haas B.J."/>
            <person name="Zeng Q."/>
            <person name="Young S."/>
            <person name="Adiconis X."/>
            <person name="Fan L."/>
            <person name="Levin J.Z."/>
            <person name="Mitchell T.K."/>
            <person name="Okubara P.A."/>
            <person name="Farman M.L."/>
            <person name="Kohn L.M."/>
            <person name="Birren B."/>
            <person name="Ma L.-J."/>
            <person name="Dean R.A."/>
        </authorList>
    </citation>
    <scope>NUCLEOTIDE SEQUENCE</scope>
    <source>
        <strain evidence="3">R3-111a-1</strain>
    </source>
</reference>
<name>J3NLT1_GAET3</name>
<reference evidence="3" key="5">
    <citation type="submission" date="2018-04" db="UniProtKB">
        <authorList>
            <consortium name="EnsemblFungi"/>
        </authorList>
    </citation>
    <scope>IDENTIFICATION</scope>
    <source>
        <strain evidence="3">R3-111a-1</strain>
    </source>
</reference>
<evidence type="ECO:0000256" key="1">
    <source>
        <dbReference type="SAM" id="MobiDB-lite"/>
    </source>
</evidence>
<protein>
    <submittedName>
        <fullName evidence="2 3">Uncharacterized protein</fullName>
    </submittedName>
</protein>
<dbReference type="VEuPathDB" id="FungiDB:GGTG_02231"/>
<evidence type="ECO:0000313" key="2">
    <source>
        <dbReference type="EMBL" id="EJT82257.1"/>
    </source>
</evidence>
<dbReference type="RefSeq" id="XP_009218266.1">
    <property type="nucleotide sequence ID" value="XM_009220002.1"/>
</dbReference>